<comment type="caution">
    <text evidence="6">The sequence shown here is derived from an EMBL/GenBank/DDBJ whole genome shotgun (WGS) entry which is preliminary data.</text>
</comment>
<keyword evidence="4" id="KW-0539">Nucleus</keyword>
<evidence type="ECO:0000256" key="3">
    <source>
        <dbReference type="ARBA" id="ARBA00022448"/>
    </source>
</evidence>
<evidence type="ECO:0000256" key="4">
    <source>
        <dbReference type="ARBA" id="ARBA00023242"/>
    </source>
</evidence>
<dbReference type="SUPFAM" id="SSF117289">
    <property type="entry name" value="Nucleoporin domain"/>
    <property type="match status" value="1"/>
</dbReference>
<comment type="similarity">
    <text evidence="2">Belongs to the nucleoporin Nup133 family.</text>
</comment>
<evidence type="ECO:0000313" key="7">
    <source>
        <dbReference type="Proteomes" id="UP000815325"/>
    </source>
</evidence>
<dbReference type="EMBL" id="MU069528">
    <property type="protein sequence ID" value="KAF5839947.1"/>
    <property type="molecule type" value="Genomic_DNA"/>
</dbReference>
<dbReference type="PANTHER" id="PTHR13405">
    <property type="entry name" value="NUCLEAR PORE COMPLEX PROTEIN NUP133"/>
    <property type="match status" value="1"/>
</dbReference>
<dbReference type="Proteomes" id="UP000815325">
    <property type="component" value="Unassembled WGS sequence"/>
</dbReference>
<proteinExistence type="inferred from homology"/>
<reference evidence="6" key="1">
    <citation type="submission" date="2017-08" db="EMBL/GenBank/DDBJ databases">
        <authorList>
            <person name="Polle J.E."/>
            <person name="Barry K."/>
            <person name="Cushman J."/>
            <person name="Schmutz J."/>
            <person name="Tran D."/>
            <person name="Hathwaick L.T."/>
            <person name="Yim W.C."/>
            <person name="Jenkins J."/>
            <person name="Mckie-Krisberg Z.M."/>
            <person name="Prochnik S."/>
            <person name="Lindquist E."/>
            <person name="Dockter R.B."/>
            <person name="Adam C."/>
            <person name="Molina H."/>
            <person name="Bunkerborg J."/>
            <person name="Jin E."/>
            <person name="Buchheim M."/>
            <person name="Magnuson J."/>
        </authorList>
    </citation>
    <scope>NUCLEOTIDE SEQUENCE</scope>
    <source>
        <strain evidence="6">CCAP 19/18</strain>
    </source>
</reference>
<evidence type="ECO:0000256" key="1">
    <source>
        <dbReference type="ARBA" id="ARBA00004123"/>
    </source>
</evidence>
<accession>A0ABQ7GZA5</accession>
<feature type="region of interest" description="Disordered" evidence="5">
    <location>
        <begin position="420"/>
        <end position="460"/>
    </location>
</feature>
<keyword evidence="7" id="KW-1185">Reference proteome</keyword>
<protein>
    <submittedName>
        <fullName evidence="6">Uncharacterized protein</fullName>
    </submittedName>
</protein>
<sequence length="951" mass="101412">MLWGSTLSSNPLPLPITARLQQHLPGSTTQAAAGISPSGFCWVIEGRELLLWRQGETARLRSLLLPPGASHQKHFVTVLTHPSSSTTTVITCSAKTGLLTYWLDANHSVEPIHHQVIVGVDQRSSAAVGQPQQRAAVTTFTAEIPELATSAGGPLFVGMMGSVDGNLFFIQGSPQLAALPSQQTRGVLGTLGSVLSWTYHEAFLPGAKFIKHVSSGATPVAVHVAKDGTVNHLHVYVLTANALECWLVTLGMRPREQLLWSFQSLLAAQSEARLHAPANACLSVVGSQAYLLVLDTEHSGNTTAYIHKLEVQADTHPLHKYCLPVQGTGPLPPASGPGNPGEGYQLHASPEVENAVLLMAPGRRLYEWTARSLPQHHRQQQLPQQPQLQWQLMEPQPALLLSDDPDTLAVAAVTHRSTHAGAAAGAQGSAAAEARERRSSGASAMEEDEEAEALGLAGPLDDGSRLQKGAVWLVMNATYGLLQAGLMSGDEAASKQAAPDPAAQAFGPLTAEQQMHIHQLLDSLINQAAAVQAQQQPLMGLAAGLRKRLLSLGALASSDNMRVFATYSTGLVDMMPKQWALGGLSSTGGCSTAGASSISLEALFVYALFTSNVGVRALMQHTHDLGRLLGAAVAAAHSQRDSMQIAQHVSSAHVCTQLGSPGWLANQSAREALDQLALADAKSELLGEYRAARGRCCRTLLADAVLEVQARESAAGAEGMPASDCLIWQVEELAAAHHCFPQLFDASQVLQARDFERGGAATARFHQHMMALGAEDGAAETETFARYCYQRLLDDGRPADVLLLPPSFYADLRQFLDERPQHASLLWPLLLRAGDWSGGAAALDLDARAHKAAFSKHHRLLCLSQLSHAAAGNAAAAQATSVELQMLSVQSRLHKLAMTLQLPPSDGSPDFTQEVEGWVGMEWVASSPGKDLALQAFNLAILHYDSQQREV</sequence>
<dbReference type="InterPro" id="IPR015943">
    <property type="entry name" value="WD40/YVTN_repeat-like_dom_sf"/>
</dbReference>
<feature type="compositionally biased region" description="Low complexity" evidence="5">
    <location>
        <begin position="420"/>
        <end position="432"/>
    </location>
</feature>
<dbReference type="Gene3D" id="2.130.10.10">
    <property type="entry name" value="YVTN repeat-like/Quinoprotein amine dehydrogenase"/>
    <property type="match status" value="1"/>
</dbReference>
<evidence type="ECO:0000256" key="5">
    <source>
        <dbReference type="SAM" id="MobiDB-lite"/>
    </source>
</evidence>
<dbReference type="PANTHER" id="PTHR13405:SF11">
    <property type="entry name" value="NUCLEAR PORE COMPLEX PROTEIN NUP133"/>
    <property type="match status" value="1"/>
</dbReference>
<evidence type="ECO:0000313" key="6">
    <source>
        <dbReference type="EMBL" id="KAF5839947.1"/>
    </source>
</evidence>
<evidence type="ECO:0000256" key="2">
    <source>
        <dbReference type="ARBA" id="ARBA00005569"/>
    </source>
</evidence>
<comment type="subcellular location">
    <subcellularLocation>
        <location evidence="1">Nucleus</location>
    </subcellularLocation>
</comment>
<gene>
    <name evidence="6" type="ORF">DUNSADRAFT_18228</name>
</gene>
<name>A0ABQ7GZA5_DUNSA</name>
<dbReference type="InterPro" id="IPR037624">
    <property type="entry name" value="Nup133-like"/>
</dbReference>
<keyword evidence="3" id="KW-0813">Transport</keyword>
<organism evidence="6 7">
    <name type="scientific">Dunaliella salina</name>
    <name type="common">Green alga</name>
    <name type="synonym">Protococcus salinus</name>
    <dbReference type="NCBI Taxonomy" id="3046"/>
    <lineage>
        <taxon>Eukaryota</taxon>
        <taxon>Viridiplantae</taxon>
        <taxon>Chlorophyta</taxon>
        <taxon>core chlorophytes</taxon>
        <taxon>Chlorophyceae</taxon>
        <taxon>CS clade</taxon>
        <taxon>Chlamydomonadales</taxon>
        <taxon>Dunaliellaceae</taxon>
        <taxon>Dunaliella</taxon>
    </lineage>
</organism>